<proteinExistence type="predicted"/>
<dbReference type="Proteomes" id="UP000030689">
    <property type="component" value="Unassembled WGS sequence"/>
</dbReference>
<evidence type="ECO:0000256" key="1">
    <source>
        <dbReference type="SAM" id="MobiDB-lite"/>
    </source>
</evidence>
<sequence length="242" mass="28575">MMLSSTAPPSKAAASYDLTQFTNRIFYEDSQYLTDNLTKNRTFYEFILVDTKSVEITHHTDKSNPNLKSYSTCFTYVDYQKAFLHTFYLRTYDNSWFLSFDFHCSKSIPGWFYEWWHWFRPCEEIYQTQILKVSLPYYTKHEKPEAICPLPKISFHIDMGVPWILSWHFNLILFLPDMQYSLVREYRGQGPTKAKENKKIKKILEAIAMQISSSNNKDNITQDTSQNEDPYGGPLSEDSFSM</sequence>
<reference evidence="2 3" key="1">
    <citation type="journal article" date="2013" name="Front. Plant Sci.">
        <title>The Reference Genome of the Halophytic Plant Eutrema salsugineum.</title>
        <authorList>
            <person name="Yang R."/>
            <person name="Jarvis D.E."/>
            <person name="Chen H."/>
            <person name="Beilstein M.A."/>
            <person name="Grimwood J."/>
            <person name="Jenkins J."/>
            <person name="Shu S."/>
            <person name="Prochnik S."/>
            <person name="Xin M."/>
            <person name="Ma C."/>
            <person name="Schmutz J."/>
            <person name="Wing R.A."/>
            <person name="Mitchell-Olds T."/>
            <person name="Schumaker K.S."/>
            <person name="Wang X."/>
        </authorList>
    </citation>
    <scope>NUCLEOTIDE SEQUENCE [LARGE SCALE GENOMIC DNA]</scope>
</reference>
<dbReference type="OMA" id="VEITHHT"/>
<evidence type="ECO:0000313" key="2">
    <source>
        <dbReference type="EMBL" id="ESQ46564.1"/>
    </source>
</evidence>
<keyword evidence="3" id="KW-1185">Reference proteome</keyword>
<feature type="region of interest" description="Disordered" evidence="1">
    <location>
        <begin position="214"/>
        <end position="242"/>
    </location>
</feature>
<dbReference type="Gramene" id="ESQ46564">
    <property type="protein sequence ID" value="ESQ46564"/>
    <property type="gene ID" value="EUTSA_v10000685mg"/>
</dbReference>
<organism evidence="2 3">
    <name type="scientific">Eutrema salsugineum</name>
    <name type="common">Saltwater cress</name>
    <name type="synonym">Sisymbrium salsugineum</name>
    <dbReference type="NCBI Taxonomy" id="72664"/>
    <lineage>
        <taxon>Eukaryota</taxon>
        <taxon>Viridiplantae</taxon>
        <taxon>Streptophyta</taxon>
        <taxon>Embryophyta</taxon>
        <taxon>Tracheophyta</taxon>
        <taxon>Spermatophyta</taxon>
        <taxon>Magnoliopsida</taxon>
        <taxon>eudicotyledons</taxon>
        <taxon>Gunneridae</taxon>
        <taxon>Pentapetalae</taxon>
        <taxon>rosids</taxon>
        <taxon>malvids</taxon>
        <taxon>Brassicales</taxon>
        <taxon>Brassicaceae</taxon>
        <taxon>Eutremeae</taxon>
        <taxon>Eutrema</taxon>
    </lineage>
</organism>
<feature type="compositionally biased region" description="Polar residues" evidence="1">
    <location>
        <begin position="214"/>
        <end position="228"/>
    </location>
</feature>
<dbReference type="KEGG" id="eus:EUTSA_v10000685mg"/>
<name>V4LRZ4_EUTSA</name>
<protein>
    <submittedName>
        <fullName evidence="2">Uncharacterized protein</fullName>
    </submittedName>
</protein>
<dbReference type="PANTHER" id="PTHR48434">
    <property type="entry name" value="(RAPE) HYPOTHETICAL PROTEIN"/>
    <property type="match status" value="1"/>
</dbReference>
<gene>
    <name evidence="2" type="ORF">EUTSA_v10000685mg</name>
</gene>
<dbReference type="EMBL" id="KI517426">
    <property type="protein sequence ID" value="ESQ46564.1"/>
    <property type="molecule type" value="Genomic_DNA"/>
</dbReference>
<evidence type="ECO:0000313" key="3">
    <source>
        <dbReference type="Proteomes" id="UP000030689"/>
    </source>
</evidence>
<accession>V4LRZ4</accession>
<dbReference type="PANTHER" id="PTHR48434:SF1">
    <property type="entry name" value="(RAPE) HYPOTHETICAL PROTEIN"/>
    <property type="match status" value="1"/>
</dbReference>
<dbReference type="AlphaFoldDB" id="V4LRZ4"/>